<gene>
    <name evidence="8" type="ORF">SAMN02746089_02646</name>
</gene>
<evidence type="ECO:0000259" key="7">
    <source>
        <dbReference type="PROSITE" id="PS51093"/>
    </source>
</evidence>
<comment type="subcellular location">
    <subcellularLocation>
        <location evidence="1">Cytoplasm</location>
    </subcellularLocation>
</comment>
<dbReference type="GO" id="GO:0009401">
    <property type="term" value="P:phosphoenolpyruvate-dependent sugar phosphotransferase system"/>
    <property type="evidence" value="ECO:0007669"/>
    <property type="project" value="UniProtKB-KW"/>
</dbReference>
<sequence length="166" mass="18309">MFGLFKKNKKEQKKPEKVIIKSPVNGRCFDVKEIPDEAFSSLMMGNGIGFESSDGVFYAPSDGEVLQVFPTKHAAIIKTNEGLEILLHIGVETVSMKGEGFESFVKKGDRVSAGDKLIAYDIELVKQKAKSTLSPMIITNMDLVNSIDFHYGEVTTDSVVMEVTLK</sequence>
<dbReference type="InterPro" id="IPR050890">
    <property type="entry name" value="PTS_EIIA_component"/>
</dbReference>
<dbReference type="AlphaFoldDB" id="A0A1M5EYD8"/>
<keyword evidence="5" id="KW-0598">Phosphotransferase system</keyword>
<dbReference type="STRING" id="1121256.SAMN02746089_02646"/>
<dbReference type="EMBL" id="FQVH01000051">
    <property type="protein sequence ID" value="SHF84166.1"/>
    <property type="molecule type" value="Genomic_DNA"/>
</dbReference>
<evidence type="ECO:0000256" key="3">
    <source>
        <dbReference type="ARBA" id="ARBA00022597"/>
    </source>
</evidence>
<dbReference type="Pfam" id="PF00358">
    <property type="entry name" value="PTS_EIIA_1"/>
    <property type="match status" value="1"/>
</dbReference>
<reference evidence="8 9" key="1">
    <citation type="submission" date="2016-11" db="EMBL/GenBank/DDBJ databases">
        <authorList>
            <person name="Jaros S."/>
            <person name="Januszkiewicz K."/>
            <person name="Wedrychowicz H."/>
        </authorList>
    </citation>
    <scope>NUCLEOTIDE SEQUENCE [LARGE SCALE GENOMIC DNA]</scope>
    <source>
        <strain evidence="8 9">DSM 17918</strain>
    </source>
</reference>
<keyword evidence="6" id="KW-0418">Kinase</keyword>
<dbReference type="InterPro" id="IPR001127">
    <property type="entry name" value="PTS_EIIA_1_perm"/>
</dbReference>
<protein>
    <submittedName>
        <fullName evidence="8">PTS system, glucose-specific IIA component</fullName>
    </submittedName>
</protein>
<proteinExistence type="predicted"/>
<dbReference type="PANTHER" id="PTHR45008">
    <property type="entry name" value="PTS SYSTEM GLUCOSE-SPECIFIC EIIA COMPONENT"/>
    <property type="match status" value="1"/>
</dbReference>
<evidence type="ECO:0000256" key="1">
    <source>
        <dbReference type="ARBA" id="ARBA00004496"/>
    </source>
</evidence>
<dbReference type="PROSITE" id="PS51093">
    <property type="entry name" value="PTS_EIIA_TYPE_1"/>
    <property type="match status" value="1"/>
</dbReference>
<evidence type="ECO:0000313" key="9">
    <source>
        <dbReference type="Proteomes" id="UP000184088"/>
    </source>
</evidence>
<name>A0A1M5EYD8_9THEO</name>
<dbReference type="PROSITE" id="PS00371">
    <property type="entry name" value="PTS_EIIA_TYPE_1_HIS"/>
    <property type="match status" value="1"/>
</dbReference>
<dbReference type="InterPro" id="IPR011055">
    <property type="entry name" value="Dup_hybrid_motif"/>
</dbReference>
<dbReference type="FunFam" id="2.70.70.10:FF:000001">
    <property type="entry name" value="PTS system glucose-specific IIA component"/>
    <property type="match status" value="1"/>
</dbReference>
<accession>A0A1M5EYD8</accession>
<dbReference type="PANTHER" id="PTHR45008:SF1">
    <property type="entry name" value="PTS SYSTEM GLUCOSE-SPECIFIC EIIA COMPONENT"/>
    <property type="match status" value="1"/>
</dbReference>
<organism evidence="8 9">
    <name type="scientific">Caldanaerobius fijiensis DSM 17918</name>
    <dbReference type="NCBI Taxonomy" id="1121256"/>
    <lineage>
        <taxon>Bacteria</taxon>
        <taxon>Bacillati</taxon>
        <taxon>Bacillota</taxon>
        <taxon>Clostridia</taxon>
        <taxon>Thermoanaerobacterales</taxon>
        <taxon>Thermoanaerobacteraceae</taxon>
        <taxon>Caldanaerobius</taxon>
    </lineage>
</organism>
<evidence type="ECO:0000256" key="2">
    <source>
        <dbReference type="ARBA" id="ARBA00022448"/>
    </source>
</evidence>
<keyword evidence="3" id="KW-0762">Sugar transport</keyword>
<evidence type="ECO:0000256" key="6">
    <source>
        <dbReference type="ARBA" id="ARBA00022777"/>
    </source>
</evidence>
<evidence type="ECO:0000256" key="4">
    <source>
        <dbReference type="ARBA" id="ARBA00022679"/>
    </source>
</evidence>
<dbReference type="Proteomes" id="UP000184088">
    <property type="component" value="Unassembled WGS sequence"/>
</dbReference>
<dbReference type="RefSeq" id="WP_073346384.1">
    <property type="nucleotide sequence ID" value="NZ_FQVH01000051.1"/>
</dbReference>
<feature type="domain" description="PTS EIIA type-1" evidence="7">
    <location>
        <begin position="36"/>
        <end position="140"/>
    </location>
</feature>
<evidence type="ECO:0000313" key="8">
    <source>
        <dbReference type="EMBL" id="SHF84166.1"/>
    </source>
</evidence>
<dbReference type="SUPFAM" id="SSF51261">
    <property type="entry name" value="Duplicated hybrid motif"/>
    <property type="match status" value="1"/>
</dbReference>
<dbReference type="Gene3D" id="2.70.70.10">
    <property type="entry name" value="Glucose Permease (Domain IIA)"/>
    <property type="match status" value="1"/>
</dbReference>
<evidence type="ECO:0000256" key="5">
    <source>
        <dbReference type="ARBA" id="ARBA00022683"/>
    </source>
</evidence>
<keyword evidence="4" id="KW-0808">Transferase</keyword>
<keyword evidence="9" id="KW-1185">Reference proteome</keyword>
<dbReference type="GO" id="GO:0016301">
    <property type="term" value="F:kinase activity"/>
    <property type="evidence" value="ECO:0007669"/>
    <property type="project" value="UniProtKB-KW"/>
</dbReference>
<dbReference type="NCBIfam" id="TIGR00830">
    <property type="entry name" value="PTBA"/>
    <property type="match status" value="1"/>
</dbReference>
<keyword evidence="2" id="KW-0813">Transport</keyword>
<dbReference type="GO" id="GO:0005737">
    <property type="term" value="C:cytoplasm"/>
    <property type="evidence" value="ECO:0007669"/>
    <property type="project" value="UniProtKB-SubCell"/>
</dbReference>